<feature type="compositionally biased region" description="Low complexity" evidence="1">
    <location>
        <begin position="402"/>
        <end position="417"/>
    </location>
</feature>
<evidence type="ECO:0000313" key="3">
    <source>
        <dbReference type="EMBL" id="KAK1927730.1"/>
    </source>
</evidence>
<feature type="region of interest" description="Disordered" evidence="1">
    <location>
        <begin position="655"/>
        <end position="699"/>
    </location>
</feature>
<organism evidence="3 4">
    <name type="scientific">Papiliotrema laurentii</name>
    <name type="common">Cryptococcus laurentii</name>
    <dbReference type="NCBI Taxonomy" id="5418"/>
    <lineage>
        <taxon>Eukaryota</taxon>
        <taxon>Fungi</taxon>
        <taxon>Dikarya</taxon>
        <taxon>Basidiomycota</taxon>
        <taxon>Agaricomycotina</taxon>
        <taxon>Tremellomycetes</taxon>
        <taxon>Tremellales</taxon>
        <taxon>Rhynchogastremaceae</taxon>
        <taxon>Papiliotrema</taxon>
    </lineage>
</organism>
<name>A0AAD9FX89_PAPLA</name>
<evidence type="ECO:0000259" key="2">
    <source>
        <dbReference type="Pfam" id="PF00339"/>
    </source>
</evidence>
<feature type="region of interest" description="Disordered" evidence="1">
    <location>
        <begin position="566"/>
        <end position="596"/>
    </location>
</feature>
<dbReference type="AlphaFoldDB" id="A0AAD9FX89"/>
<protein>
    <recommendedName>
        <fullName evidence="2">Arrestin-like N-terminal domain-containing protein</fullName>
    </recommendedName>
</protein>
<keyword evidence="4" id="KW-1185">Reference proteome</keyword>
<gene>
    <name evidence="3" type="ORF">DB88DRAFT_46022</name>
</gene>
<feature type="region of interest" description="Disordered" evidence="1">
    <location>
        <begin position="367"/>
        <end position="417"/>
    </location>
</feature>
<feature type="domain" description="Arrestin-like N-terminal" evidence="2">
    <location>
        <begin position="38"/>
        <end position="164"/>
    </location>
</feature>
<dbReference type="EMBL" id="JAODAN010000001">
    <property type="protein sequence ID" value="KAK1927730.1"/>
    <property type="molecule type" value="Genomic_DNA"/>
</dbReference>
<dbReference type="Gene3D" id="2.60.40.640">
    <property type="match status" value="1"/>
</dbReference>
<feature type="region of interest" description="Disordered" evidence="1">
    <location>
        <begin position="439"/>
        <end position="496"/>
    </location>
</feature>
<sequence>MAMAEPPNTITHHPDISLSIDLFPNTHLPVHNPESGSPSVYVAGETVEGVFKIHTANAAHLSLGRIQVECVAREDAQTSQRALGRIFWSFNIPFQGLGLPLSNAVTGSLVEGSSKGYHPARKGTTSFGLHIPLPASLPTSFSSTAGSITYTLRASVEIAKDLNRHILHTSRAFHLVTPPSTFDRFLFEARKVYAESIVPIKQGGGHIGLQISNTSRGRWAIEGCPVWLEARILNSSAVPCRATHMRLLKVMEIDLGSSQQPAMVESIEREKQLNGPGYEVEACAERSFTLEMGLPAGQRSSGQAIVETAISQRFSLQLVIQINREVDRTLTATLPVEIFHPLSLPLDLFSQYEALCHDMRSKLLSNPRVANKTSRRWSTPAEVVSGSYTPERPLPVVPRNTSGPLGLPRLSSRPSSASRYSQPEWVIHHLPPVEEEIAETKAERTSRHLRETSGHRGRSVSPPSPKESLSPPRPTRRSSVVGPRPPPGRSTSAPISVLGLSRCEPSLPQPGGTVTPPLLSPMPLQIEPNSYFDQQVHSLPLEAPLDIGKLSPATILSLESFADRLEPSPLSSGSHALSLEGDTSAVPRPGSRSPVRERRSVLEVFATDQKPEVRRRESRERRVAVERRDQREASCVAEVFDEASDTESIVGIRNFTKRSSTHTTPVLPPAITATPHRHSLPPRRGSYRQTGQYAVSPVK</sequence>
<evidence type="ECO:0000256" key="1">
    <source>
        <dbReference type="SAM" id="MobiDB-lite"/>
    </source>
</evidence>
<dbReference type="Proteomes" id="UP001182556">
    <property type="component" value="Unassembled WGS sequence"/>
</dbReference>
<evidence type="ECO:0000313" key="4">
    <source>
        <dbReference type="Proteomes" id="UP001182556"/>
    </source>
</evidence>
<feature type="compositionally biased region" description="Basic and acidic residues" evidence="1">
    <location>
        <begin position="439"/>
        <end position="454"/>
    </location>
</feature>
<dbReference type="Pfam" id="PF00339">
    <property type="entry name" value="Arrestin_N"/>
    <property type="match status" value="1"/>
</dbReference>
<comment type="caution">
    <text evidence="3">The sequence shown here is derived from an EMBL/GenBank/DDBJ whole genome shotgun (WGS) entry which is preliminary data.</text>
</comment>
<dbReference type="InterPro" id="IPR011021">
    <property type="entry name" value="Arrestin-like_N"/>
</dbReference>
<accession>A0AAD9FX89</accession>
<proteinExistence type="predicted"/>
<reference evidence="3" key="1">
    <citation type="submission" date="2023-02" db="EMBL/GenBank/DDBJ databases">
        <title>Identification and recombinant expression of a fungal hydrolase from Papiliotrema laurentii that hydrolyzes apple cutin and clears colloidal polyester polyurethane.</title>
        <authorList>
            <consortium name="DOE Joint Genome Institute"/>
            <person name="Roman V.A."/>
            <person name="Bojanowski C."/>
            <person name="Crable B.R."/>
            <person name="Wagner D.N."/>
            <person name="Hung C.S."/>
            <person name="Nadeau L.J."/>
            <person name="Schratz L."/>
            <person name="Haridas S."/>
            <person name="Pangilinan J."/>
            <person name="Lipzen A."/>
            <person name="Na H."/>
            <person name="Yan M."/>
            <person name="Ng V."/>
            <person name="Grigoriev I.V."/>
            <person name="Spatafora J.W."/>
            <person name="Barlow D."/>
            <person name="Biffinger J."/>
            <person name="Kelley-Loughnane N."/>
            <person name="Varaljay V.A."/>
            <person name="Crookes-Goodson W.J."/>
        </authorList>
    </citation>
    <scope>NUCLEOTIDE SEQUENCE</scope>
    <source>
        <strain evidence="3">5307AH</strain>
    </source>
</reference>
<dbReference type="InterPro" id="IPR014752">
    <property type="entry name" value="Arrestin-like_C"/>
</dbReference>